<reference evidence="4" key="2">
    <citation type="submission" date="2010-05" db="EMBL/GenBank/DDBJ databases">
        <title>The genome sequence of Magnaporthe poae strain ATCC 64411.</title>
        <authorList>
            <person name="Ma L.-J."/>
            <person name="Dead R."/>
            <person name="Young S."/>
            <person name="Zeng Q."/>
            <person name="Koehrsen M."/>
            <person name="Alvarado L."/>
            <person name="Berlin A."/>
            <person name="Chapman S.B."/>
            <person name="Chen Z."/>
            <person name="Freedman E."/>
            <person name="Gellesch M."/>
            <person name="Goldberg J."/>
            <person name="Griggs A."/>
            <person name="Gujja S."/>
            <person name="Heilman E.R."/>
            <person name="Heiman D."/>
            <person name="Hepburn T."/>
            <person name="Howarth C."/>
            <person name="Jen D."/>
            <person name="Larson L."/>
            <person name="Mehta T."/>
            <person name="Neiman D."/>
            <person name="Pearson M."/>
            <person name="Roberts A."/>
            <person name="Saif S."/>
            <person name="Shea T."/>
            <person name="Shenoy N."/>
            <person name="Sisk P."/>
            <person name="Stolte C."/>
            <person name="Sykes S."/>
            <person name="Walk T."/>
            <person name="White J."/>
            <person name="Yandava C."/>
            <person name="Haas B."/>
            <person name="Nusbaum C."/>
            <person name="Birren B."/>
        </authorList>
    </citation>
    <scope>NUCLEOTIDE SEQUENCE [LARGE SCALE GENOMIC DNA]</scope>
    <source>
        <strain evidence="4">ATCC 64411 / 73-15</strain>
    </source>
</reference>
<dbReference type="Proteomes" id="UP000011715">
    <property type="component" value="Unassembled WGS sequence"/>
</dbReference>
<dbReference type="EMBL" id="ADBL01001367">
    <property type="status" value="NOT_ANNOTATED_CDS"/>
    <property type="molecule type" value="Genomic_DNA"/>
</dbReference>
<dbReference type="OrthoDB" id="5208772at2759"/>
<reference evidence="3" key="4">
    <citation type="journal article" date="2015" name="G3 (Bethesda)">
        <title>Genome sequences of three phytopathogenic species of the Magnaporthaceae family of fungi.</title>
        <authorList>
            <person name="Okagaki L.H."/>
            <person name="Nunes C.C."/>
            <person name="Sailsbery J."/>
            <person name="Clay B."/>
            <person name="Brown D."/>
            <person name="John T."/>
            <person name="Oh Y."/>
            <person name="Young N."/>
            <person name="Fitzgerald M."/>
            <person name="Haas B.J."/>
            <person name="Zeng Q."/>
            <person name="Young S."/>
            <person name="Adiconis X."/>
            <person name="Fan L."/>
            <person name="Levin J.Z."/>
            <person name="Mitchell T.K."/>
            <person name="Okubara P.A."/>
            <person name="Farman M.L."/>
            <person name="Kohn L.M."/>
            <person name="Birren B."/>
            <person name="Ma L.-J."/>
            <person name="Dean R.A."/>
        </authorList>
    </citation>
    <scope>NUCLEOTIDE SEQUENCE</scope>
    <source>
        <strain evidence="3">ATCC 64411 / 73-15</strain>
    </source>
</reference>
<evidence type="ECO:0000313" key="2">
    <source>
        <dbReference type="EMBL" id="KLU86694.1"/>
    </source>
</evidence>
<accession>A0A0C4E040</accession>
<sequence>MAAAADAAAAAVPKRPERASFRISYWVYVHPSNVGLYSENLARILNWPRRHGRYRPVESPTTSAAAHMAALGCHPFDGHYTDLLPLQVDAIGVPIPIPAAAAGGAKKSSSSSAAGMAEHKAVREFCAGACASLQDPSVMKLVFRPHSAAGRWQRQSTTEEVLPPPWTHIKIERTDVPVNDPYYYCAYYLPPTNRSPPWCHEDDTLEQRPGMRAFRTLTEMAETCLATGPDYEPSFYKGKVSIHDKAAASVLHDFTRTGRRTKTQMEEICSGDGPNGIEVSETLLALSQAMHNITAFLTKKHDDHFRPSITYKLSRRFNLGFAKRYHLRREFEEHLSQVKQSMTAAAAPLRTVAIMARLSGPRARATSSYNGPYGSFYGLTSLCPKGCTAAEEGAVLALIWGWYRGCDDVPALIPAGIDPVAVGRDSLRRAAAHWHDAHETARGHLRQLVRMWGELEDKMRISSSVGGGGWAGVREKRFGRRDTTPERREVEPISGLGTEALMQLLRTPPPPPPQVLSPQSGSTASDGSRRRGRNRRRRGPTTMTTNTNTDPTTAVGSPA</sequence>
<protein>
    <submittedName>
        <fullName evidence="2 3">Uncharacterized protein</fullName>
    </submittedName>
</protein>
<proteinExistence type="predicted"/>
<evidence type="ECO:0000256" key="1">
    <source>
        <dbReference type="SAM" id="MobiDB-lite"/>
    </source>
</evidence>
<dbReference type="VEuPathDB" id="FungiDB:MAPG_05706"/>
<feature type="region of interest" description="Disordered" evidence="1">
    <location>
        <begin position="464"/>
        <end position="559"/>
    </location>
</feature>
<dbReference type="eggNOG" id="ENOG502RAIC">
    <property type="taxonomic scope" value="Eukaryota"/>
</dbReference>
<reference evidence="3" key="5">
    <citation type="submission" date="2015-06" db="UniProtKB">
        <authorList>
            <consortium name="EnsemblFungi"/>
        </authorList>
    </citation>
    <scope>IDENTIFICATION</scope>
    <source>
        <strain evidence="3">ATCC 64411</strain>
    </source>
</reference>
<feature type="compositionally biased region" description="Basic residues" evidence="1">
    <location>
        <begin position="530"/>
        <end position="539"/>
    </location>
</feature>
<feature type="compositionally biased region" description="Polar residues" evidence="1">
    <location>
        <begin position="516"/>
        <end position="526"/>
    </location>
</feature>
<dbReference type="EMBL" id="GL876969">
    <property type="protein sequence ID" value="KLU86694.1"/>
    <property type="molecule type" value="Genomic_DNA"/>
</dbReference>
<evidence type="ECO:0000313" key="3">
    <source>
        <dbReference type="EnsemblFungi" id="MAPG_05706T0"/>
    </source>
</evidence>
<dbReference type="OMA" id="HETARGH"/>
<evidence type="ECO:0000313" key="4">
    <source>
        <dbReference type="Proteomes" id="UP000011715"/>
    </source>
</evidence>
<gene>
    <name evidence="2" type="ORF">MAPG_05706</name>
</gene>
<dbReference type="AlphaFoldDB" id="A0A0C4E040"/>
<organism evidence="3 4">
    <name type="scientific">Magnaporthiopsis poae (strain ATCC 64411 / 73-15)</name>
    <name type="common">Kentucky bluegrass fungus</name>
    <name type="synonym">Magnaporthe poae</name>
    <dbReference type="NCBI Taxonomy" id="644358"/>
    <lineage>
        <taxon>Eukaryota</taxon>
        <taxon>Fungi</taxon>
        <taxon>Dikarya</taxon>
        <taxon>Ascomycota</taxon>
        <taxon>Pezizomycotina</taxon>
        <taxon>Sordariomycetes</taxon>
        <taxon>Sordariomycetidae</taxon>
        <taxon>Magnaporthales</taxon>
        <taxon>Magnaporthaceae</taxon>
        <taxon>Magnaporthiopsis</taxon>
    </lineage>
</organism>
<dbReference type="EnsemblFungi" id="MAPG_05706T0">
    <property type="protein sequence ID" value="MAPG_05706T0"/>
    <property type="gene ID" value="MAPG_05706"/>
</dbReference>
<name>A0A0C4E040_MAGP6</name>
<reference evidence="2" key="1">
    <citation type="submission" date="2010-05" db="EMBL/GenBank/DDBJ databases">
        <title>The Genome Sequence of Magnaporthe poae strain ATCC 64411.</title>
        <authorList>
            <consortium name="The Broad Institute Genome Sequencing Platform"/>
            <consortium name="Broad Institute Genome Sequencing Center for Infectious Disease"/>
            <person name="Ma L.-J."/>
            <person name="Dead R."/>
            <person name="Young S."/>
            <person name="Zeng Q."/>
            <person name="Koehrsen M."/>
            <person name="Alvarado L."/>
            <person name="Berlin A."/>
            <person name="Chapman S.B."/>
            <person name="Chen Z."/>
            <person name="Freedman E."/>
            <person name="Gellesch M."/>
            <person name="Goldberg J."/>
            <person name="Griggs A."/>
            <person name="Gujja S."/>
            <person name="Heilman E.R."/>
            <person name="Heiman D."/>
            <person name="Hepburn T."/>
            <person name="Howarth C."/>
            <person name="Jen D."/>
            <person name="Larson L."/>
            <person name="Mehta T."/>
            <person name="Neiman D."/>
            <person name="Pearson M."/>
            <person name="Roberts A."/>
            <person name="Saif S."/>
            <person name="Shea T."/>
            <person name="Shenoy N."/>
            <person name="Sisk P."/>
            <person name="Stolte C."/>
            <person name="Sykes S."/>
            <person name="Walk T."/>
            <person name="White J."/>
            <person name="Yandava C."/>
            <person name="Haas B."/>
            <person name="Nusbaum C."/>
            <person name="Birren B."/>
        </authorList>
    </citation>
    <scope>NUCLEOTIDE SEQUENCE</scope>
    <source>
        <strain evidence="2">ATCC 64411</strain>
    </source>
</reference>
<feature type="compositionally biased region" description="Low complexity" evidence="1">
    <location>
        <begin position="540"/>
        <end position="553"/>
    </location>
</feature>
<keyword evidence="4" id="KW-1185">Reference proteome</keyword>
<feature type="compositionally biased region" description="Basic and acidic residues" evidence="1">
    <location>
        <begin position="473"/>
        <end position="491"/>
    </location>
</feature>
<reference evidence="2" key="3">
    <citation type="submission" date="2011-03" db="EMBL/GenBank/DDBJ databases">
        <title>Annotation of Magnaporthe poae ATCC 64411.</title>
        <authorList>
            <person name="Ma L.-J."/>
            <person name="Dead R."/>
            <person name="Young S.K."/>
            <person name="Zeng Q."/>
            <person name="Gargeya S."/>
            <person name="Fitzgerald M."/>
            <person name="Haas B."/>
            <person name="Abouelleil A."/>
            <person name="Alvarado L."/>
            <person name="Arachchi H.M."/>
            <person name="Berlin A."/>
            <person name="Brown A."/>
            <person name="Chapman S.B."/>
            <person name="Chen Z."/>
            <person name="Dunbar C."/>
            <person name="Freedman E."/>
            <person name="Gearin G."/>
            <person name="Gellesch M."/>
            <person name="Goldberg J."/>
            <person name="Griggs A."/>
            <person name="Gujja S."/>
            <person name="Heiman D."/>
            <person name="Howarth C."/>
            <person name="Larson L."/>
            <person name="Lui A."/>
            <person name="MacDonald P.J.P."/>
            <person name="Mehta T."/>
            <person name="Montmayeur A."/>
            <person name="Murphy C."/>
            <person name="Neiman D."/>
            <person name="Pearson M."/>
            <person name="Priest M."/>
            <person name="Roberts A."/>
            <person name="Saif S."/>
            <person name="Shea T."/>
            <person name="Shenoy N."/>
            <person name="Sisk P."/>
            <person name="Stolte C."/>
            <person name="Sykes S."/>
            <person name="Yandava C."/>
            <person name="Wortman J."/>
            <person name="Nusbaum C."/>
            <person name="Birren B."/>
        </authorList>
    </citation>
    <scope>NUCLEOTIDE SEQUENCE</scope>
    <source>
        <strain evidence="2">ATCC 64411</strain>
    </source>
</reference>